<proteinExistence type="inferred from homology"/>
<keyword evidence="6" id="KW-0472">Membrane</keyword>
<sequence length="65" mass="7108">MQRGSKVKILRKSSYWSQQIGTIASIDQSGAKYPVVVRFINPNYSGVNTSNFASSELVEVSAPSK</sequence>
<dbReference type="EMBL" id="MF167426">
    <property type="protein sequence ID" value="ASQ40255.1"/>
    <property type="molecule type" value="Genomic_DNA"/>
</dbReference>
<evidence type="ECO:0000256" key="6">
    <source>
        <dbReference type="ARBA" id="ARBA00023136"/>
    </source>
</evidence>
<evidence type="ECO:0000313" key="7">
    <source>
        <dbReference type="EMBL" id="ASQ40255.1"/>
    </source>
</evidence>
<dbReference type="Pfam" id="PF02427">
    <property type="entry name" value="PSI_PsaE"/>
    <property type="match status" value="1"/>
</dbReference>
<evidence type="ECO:0000256" key="3">
    <source>
        <dbReference type="ARBA" id="ARBA00007501"/>
    </source>
</evidence>
<dbReference type="AlphaFoldDB" id="A0A3G1IW34"/>
<evidence type="ECO:0000256" key="5">
    <source>
        <dbReference type="ARBA" id="ARBA00022836"/>
    </source>
</evidence>
<dbReference type="GeneID" id="38572743"/>
<dbReference type="GO" id="GO:0009538">
    <property type="term" value="C:photosystem I reaction center"/>
    <property type="evidence" value="ECO:0007669"/>
    <property type="project" value="InterPro"/>
</dbReference>
<keyword evidence="5" id="KW-0603">Photosystem I</keyword>
<reference evidence="7" key="1">
    <citation type="submission" date="2017-05" db="EMBL/GenBank/DDBJ databases">
        <title>Plastid comparative genomics reveals ancient divergence between Glaucophyte genera.</title>
        <authorList>
            <person name="Figueroa-Martinez F.J."/>
            <person name="Jackson C."/>
            <person name="Reyes-Prieto A."/>
        </authorList>
    </citation>
    <scope>NUCLEOTIDE SEQUENCE</scope>
    <source>
        <strain evidence="7">SAG 46.84</strain>
    </source>
</reference>
<dbReference type="GO" id="GO:0015979">
    <property type="term" value="P:photosynthesis"/>
    <property type="evidence" value="ECO:0007669"/>
    <property type="project" value="UniProtKB-KW"/>
</dbReference>
<comment type="function">
    <text evidence="1">Stabilizes the interaction between PsaC and the PSI core, assists the docking of the ferredoxin to PSI and interacts with ferredoxin-NADP oxidoreductase.</text>
</comment>
<evidence type="ECO:0000256" key="1">
    <source>
        <dbReference type="ARBA" id="ARBA00001993"/>
    </source>
</evidence>
<gene>
    <name evidence="7" type="primary">psaE</name>
</gene>
<comment type="subcellular location">
    <subcellularLocation>
        <location evidence="2">Membrane</location>
        <topology evidence="2">Peripheral membrane protein</topology>
    </subcellularLocation>
</comment>
<comment type="similarity">
    <text evidence="3">Belongs to the PsaE family.</text>
</comment>
<evidence type="ECO:0000256" key="4">
    <source>
        <dbReference type="ARBA" id="ARBA00022531"/>
    </source>
</evidence>
<keyword evidence="7" id="KW-0934">Plastid</keyword>
<geneLocation type="plastid" evidence="7"/>
<protein>
    <submittedName>
        <fullName evidence="7">Photosystem I subunit IV</fullName>
    </submittedName>
</protein>
<dbReference type="RefSeq" id="YP_009546194.1">
    <property type="nucleotide sequence ID" value="NC_040153.1"/>
</dbReference>
<accession>A0A3G1IW34</accession>
<keyword evidence="4" id="KW-0602">Photosynthesis</keyword>
<dbReference type="PANTHER" id="PTHR34549:SF2">
    <property type="entry name" value="PHOTOSYSTEM I SUBUNIT IV"/>
    <property type="match status" value="1"/>
</dbReference>
<dbReference type="PANTHER" id="PTHR34549">
    <property type="entry name" value="PHOTOSYSTEM I REACTION CENTER SUBUNIT IV A, CHLOROPLASTIC-RELATED"/>
    <property type="match status" value="1"/>
</dbReference>
<dbReference type="InterPro" id="IPR003375">
    <property type="entry name" value="PSI_PsaE"/>
</dbReference>
<dbReference type="SUPFAM" id="SSF50090">
    <property type="entry name" value="Electron transport accessory proteins"/>
    <property type="match status" value="1"/>
</dbReference>
<organism evidence="7">
    <name type="scientific">Gloeochaete wittrockiana</name>
    <dbReference type="NCBI Taxonomy" id="38269"/>
    <lineage>
        <taxon>Eukaryota</taxon>
        <taxon>Glaucocystophyceae</taxon>
        <taxon>Gloeochaetales</taxon>
        <taxon>Gloeochaetaceae</taxon>
        <taxon>Gloeochaete</taxon>
    </lineage>
</organism>
<name>A0A3G1IW34_9EUKA</name>
<dbReference type="Gene3D" id="2.30.30.50">
    <property type="match status" value="1"/>
</dbReference>
<evidence type="ECO:0000256" key="2">
    <source>
        <dbReference type="ARBA" id="ARBA00004170"/>
    </source>
</evidence>
<dbReference type="InterPro" id="IPR008990">
    <property type="entry name" value="Elect_transpt_acc-like_dom_sf"/>
</dbReference>